<dbReference type="AlphaFoldDB" id="A0A830BM10"/>
<dbReference type="OrthoDB" id="1523883at2759"/>
<comment type="caution">
    <text evidence="6">The sequence shown here is derived from an EMBL/GenBank/DDBJ whole genome shotgun (WGS) entry which is preliminary data.</text>
</comment>
<evidence type="ECO:0000256" key="4">
    <source>
        <dbReference type="ARBA" id="ARBA00022723"/>
    </source>
</evidence>
<evidence type="ECO:0000256" key="3">
    <source>
        <dbReference type="ARBA" id="ARBA00022679"/>
    </source>
</evidence>
<dbReference type="Proteomes" id="UP000653305">
    <property type="component" value="Unassembled WGS sequence"/>
</dbReference>
<evidence type="ECO:0000256" key="1">
    <source>
        <dbReference type="ARBA" id="ARBA00007967"/>
    </source>
</evidence>
<dbReference type="Gene3D" id="1.10.1200.270">
    <property type="entry name" value="Methyltransferase, alpha-helical capping domain"/>
    <property type="match status" value="1"/>
</dbReference>
<dbReference type="InterPro" id="IPR029063">
    <property type="entry name" value="SAM-dependent_MTases_sf"/>
</dbReference>
<dbReference type="GO" id="GO:0032259">
    <property type="term" value="P:methylation"/>
    <property type="evidence" value="ECO:0007669"/>
    <property type="project" value="UniProtKB-KW"/>
</dbReference>
<dbReference type="GO" id="GO:0046872">
    <property type="term" value="F:metal ion binding"/>
    <property type="evidence" value="ECO:0007669"/>
    <property type="project" value="UniProtKB-KW"/>
</dbReference>
<evidence type="ECO:0000256" key="2">
    <source>
        <dbReference type="ARBA" id="ARBA00022603"/>
    </source>
</evidence>
<keyword evidence="2 6" id="KW-0489">Methyltransferase</keyword>
<dbReference type="Pfam" id="PF03492">
    <property type="entry name" value="Methyltransf_7"/>
    <property type="match status" value="1"/>
</dbReference>
<dbReference type="GO" id="GO:0008168">
    <property type="term" value="F:methyltransferase activity"/>
    <property type="evidence" value="ECO:0007669"/>
    <property type="project" value="UniProtKB-KW"/>
</dbReference>
<proteinExistence type="inferred from homology"/>
<dbReference type="PANTHER" id="PTHR31009">
    <property type="entry name" value="S-ADENOSYL-L-METHIONINE:CARBOXYL METHYLTRANSFERASE FAMILY PROTEIN"/>
    <property type="match status" value="1"/>
</dbReference>
<dbReference type="InterPro" id="IPR005299">
    <property type="entry name" value="MeTrfase_7"/>
</dbReference>
<name>A0A830BM10_9LAMI</name>
<evidence type="ECO:0000313" key="6">
    <source>
        <dbReference type="EMBL" id="GFP88557.1"/>
    </source>
</evidence>
<dbReference type="InterPro" id="IPR042086">
    <property type="entry name" value="MeTrfase_capping"/>
</dbReference>
<protein>
    <submittedName>
        <fullName evidence="6">Benzoate carboxyl methyltransferase</fullName>
    </submittedName>
</protein>
<dbReference type="SUPFAM" id="SSF53335">
    <property type="entry name" value="S-adenosyl-L-methionine-dependent methyltransferases"/>
    <property type="match status" value="1"/>
</dbReference>
<accession>A0A830BM10</accession>
<comment type="similarity">
    <text evidence="1">Belongs to the methyltransferase superfamily. Type-7 methyltransferase family.</text>
</comment>
<dbReference type="Gene3D" id="3.40.50.150">
    <property type="entry name" value="Vaccinia Virus protein VP39"/>
    <property type="match status" value="1"/>
</dbReference>
<gene>
    <name evidence="6" type="ORF">PHJA_000999400</name>
</gene>
<keyword evidence="7" id="KW-1185">Reference proteome</keyword>
<evidence type="ECO:0000313" key="7">
    <source>
        <dbReference type="Proteomes" id="UP000653305"/>
    </source>
</evidence>
<evidence type="ECO:0000256" key="5">
    <source>
        <dbReference type="ARBA" id="ARBA00022842"/>
    </source>
</evidence>
<reference evidence="6" key="1">
    <citation type="submission" date="2020-07" db="EMBL/GenBank/DDBJ databases">
        <title>Ethylene signaling mediates host invasion by parasitic plants.</title>
        <authorList>
            <person name="Yoshida S."/>
        </authorList>
    </citation>
    <scope>NUCLEOTIDE SEQUENCE</scope>
    <source>
        <strain evidence="6">Okayama</strain>
    </source>
</reference>
<keyword evidence="4" id="KW-0479">Metal-binding</keyword>
<keyword evidence="5" id="KW-0460">Magnesium</keyword>
<sequence length="356" mass="40330">MNAGIGETSYANNSGLQKVVISKTWAVLDETLKDMFTQNNYNNGFPKCIKIADLGCSSGPNTLFLISHMMDTIEDLYKHNNVKNLPQLEVFLNDLPDNDFNNLFKLLPNFCGKECKFECFMYGVPGSFCSRLFPSNSLNFAYSSYSLHWLSQIPEGLGKNNKENIYIVPNSPPQVCEAYANQFQKDFSRFLSVRSEEITSGGRMVLAFIGRSFADPSSRDELVIYTMLAETLSDMAAQGLVKKDNLYSFNMPVYMPCLQEVESIIGDEGSFNLDKMEVVRVPWDAHEDYNDRVFDKNRSGKLVADCVRAIVEPILASHFGSSVIDDVFDRYAKKMEERLSKERSSYFTPVISLTRK</sequence>
<keyword evidence="3 6" id="KW-0808">Transferase</keyword>
<dbReference type="EMBL" id="BMAC01000169">
    <property type="protein sequence ID" value="GFP88557.1"/>
    <property type="molecule type" value="Genomic_DNA"/>
</dbReference>
<organism evidence="6 7">
    <name type="scientific">Phtheirospermum japonicum</name>
    <dbReference type="NCBI Taxonomy" id="374723"/>
    <lineage>
        <taxon>Eukaryota</taxon>
        <taxon>Viridiplantae</taxon>
        <taxon>Streptophyta</taxon>
        <taxon>Embryophyta</taxon>
        <taxon>Tracheophyta</taxon>
        <taxon>Spermatophyta</taxon>
        <taxon>Magnoliopsida</taxon>
        <taxon>eudicotyledons</taxon>
        <taxon>Gunneridae</taxon>
        <taxon>Pentapetalae</taxon>
        <taxon>asterids</taxon>
        <taxon>lamiids</taxon>
        <taxon>Lamiales</taxon>
        <taxon>Orobanchaceae</taxon>
        <taxon>Orobanchaceae incertae sedis</taxon>
        <taxon>Phtheirospermum</taxon>
    </lineage>
</organism>